<comment type="subcellular location">
    <subcellularLocation>
        <location evidence="1">Cell membrane</location>
        <topology evidence="1">Multi-pass membrane protein</topology>
    </subcellularLocation>
</comment>
<sequence length="299" mass="32588">MTVLFDVLIPIALIFLTGFYLQKKQMIDVRSVSSVALYILTPALVFRTFYTTEPDGDLFKIAVFSVLFLLIMLLVNRLFAYFFKWNSKESSGMGLAVTFMNAGNYGAPLILFAFGETAFAYSVVFMVIQSLLMSTAGVYLANRSSLTAADAFRVVLKMPVFYALILGVLFQALHIDIKETYMDAVSMVAEAAIPVVMVVLGMQLSKISISSLDWKLVSIGTLLRLVISPLIAFGLTVLLQTNSTLSIVLIVSTAMPTAATIAMIAVQFDSSPQLVSSITLVTTLLSVPSLWILLTIIGV</sequence>
<accession>A0A1G8ILF6</accession>
<evidence type="ECO:0000313" key="9">
    <source>
        <dbReference type="EMBL" id="SDI19672.1"/>
    </source>
</evidence>
<dbReference type="Proteomes" id="UP000199017">
    <property type="component" value="Unassembled WGS sequence"/>
</dbReference>
<gene>
    <name evidence="9" type="ORF">SAMN05216352_105244</name>
</gene>
<evidence type="ECO:0000256" key="6">
    <source>
        <dbReference type="ARBA" id="ARBA00022989"/>
    </source>
</evidence>
<proteinExistence type="inferred from homology"/>
<feature type="transmembrane region" description="Helical" evidence="8">
    <location>
        <begin position="61"/>
        <end position="83"/>
    </location>
</feature>
<feature type="transmembrane region" description="Helical" evidence="8">
    <location>
        <begin position="120"/>
        <end position="142"/>
    </location>
</feature>
<feature type="transmembrane region" description="Helical" evidence="8">
    <location>
        <begin position="6"/>
        <end position="22"/>
    </location>
</feature>
<evidence type="ECO:0000256" key="8">
    <source>
        <dbReference type="SAM" id="Phobius"/>
    </source>
</evidence>
<name>A0A1G8ILF6_9BACI</name>
<dbReference type="InterPro" id="IPR038770">
    <property type="entry name" value="Na+/solute_symporter_sf"/>
</dbReference>
<dbReference type="OrthoDB" id="148377at2"/>
<evidence type="ECO:0008006" key="11">
    <source>
        <dbReference type="Google" id="ProtNLM"/>
    </source>
</evidence>
<dbReference type="AlphaFoldDB" id="A0A1G8ILF6"/>
<feature type="transmembrane region" description="Helical" evidence="8">
    <location>
        <begin position="245"/>
        <end position="266"/>
    </location>
</feature>
<evidence type="ECO:0000256" key="1">
    <source>
        <dbReference type="ARBA" id="ARBA00004651"/>
    </source>
</evidence>
<dbReference type="GO" id="GO:0055085">
    <property type="term" value="P:transmembrane transport"/>
    <property type="evidence" value="ECO:0007669"/>
    <property type="project" value="InterPro"/>
</dbReference>
<keyword evidence="10" id="KW-1185">Reference proteome</keyword>
<comment type="similarity">
    <text evidence="2">Belongs to the auxin efflux carrier (TC 2.A.69) family.</text>
</comment>
<protein>
    <recommendedName>
        <fullName evidence="11">AEC family transporter</fullName>
    </recommendedName>
</protein>
<dbReference type="GO" id="GO:0005886">
    <property type="term" value="C:plasma membrane"/>
    <property type="evidence" value="ECO:0007669"/>
    <property type="project" value="UniProtKB-SubCell"/>
</dbReference>
<evidence type="ECO:0000256" key="3">
    <source>
        <dbReference type="ARBA" id="ARBA00022448"/>
    </source>
</evidence>
<evidence type="ECO:0000256" key="5">
    <source>
        <dbReference type="ARBA" id="ARBA00022692"/>
    </source>
</evidence>
<keyword evidence="7 8" id="KW-0472">Membrane</keyword>
<organism evidence="9 10">
    <name type="scientific">Alteribacillus bidgolensis</name>
    <dbReference type="NCBI Taxonomy" id="930129"/>
    <lineage>
        <taxon>Bacteria</taxon>
        <taxon>Bacillati</taxon>
        <taxon>Bacillota</taxon>
        <taxon>Bacilli</taxon>
        <taxon>Bacillales</taxon>
        <taxon>Bacillaceae</taxon>
        <taxon>Alteribacillus</taxon>
    </lineage>
</organism>
<dbReference type="InterPro" id="IPR004776">
    <property type="entry name" value="Mem_transp_PIN-like"/>
</dbReference>
<dbReference type="EMBL" id="FNDU01000005">
    <property type="protein sequence ID" value="SDI19672.1"/>
    <property type="molecule type" value="Genomic_DNA"/>
</dbReference>
<feature type="transmembrane region" description="Helical" evidence="8">
    <location>
        <begin position="29"/>
        <end position="49"/>
    </location>
</feature>
<evidence type="ECO:0000256" key="4">
    <source>
        <dbReference type="ARBA" id="ARBA00022475"/>
    </source>
</evidence>
<evidence type="ECO:0000313" key="10">
    <source>
        <dbReference type="Proteomes" id="UP000199017"/>
    </source>
</evidence>
<dbReference type="PANTHER" id="PTHR36838:SF1">
    <property type="entry name" value="SLR1864 PROTEIN"/>
    <property type="match status" value="1"/>
</dbReference>
<feature type="transmembrane region" description="Helical" evidence="8">
    <location>
        <begin position="95"/>
        <end position="114"/>
    </location>
</feature>
<dbReference type="Gene3D" id="1.20.1530.20">
    <property type="match status" value="2"/>
</dbReference>
<keyword evidence="6 8" id="KW-1133">Transmembrane helix</keyword>
<dbReference type="STRING" id="930129.SAMN05216352_105244"/>
<feature type="transmembrane region" description="Helical" evidence="8">
    <location>
        <begin position="278"/>
        <end position="297"/>
    </location>
</feature>
<feature type="transmembrane region" description="Helical" evidence="8">
    <location>
        <begin position="154"/>
        <end position="173"/>
    </location>
</feature>
<evidence type="ECO:0000256" key="7">
    <source>
        <dbReference type="ARBA" id="ARBA00023136"/>
    </source>
</evidence>
<evidence type="ECO:0000256" key="2">
    <source>
        <dbReference type="ARBA" id="ARBA00010145"/>
    </source>
</evidence>
<keyword evidence="5 8" id="KW-0812">Transmembrane</keyword>
<dbReference type="RefSeq" id="WP_091584638.1">
    <property type="nucleotide sequence ID" value="NZ_FNDU01000005.1"/>
</dbReference>
<feature type="transmembrane region" description="Helical" evidence="8">
    <location>
        <begin position="216"/>
        <end position="239"/>
    </location>
</feature>
<keyword evidence="3" id="KW-0813">Transport</keyword>
<keyword evidence="4" id="KW-1003">Cell membrane</keyword>
<dbReference type="Pfam" id="PF03547">
    <property type="entry name" value="Mem_trans"/>
    <property type="match status" value="2"/>
</dbReference>
<dbReference type="PANTHER" id="PTHR36838">
    <property type="entry name" value="AUXIN EFFLUX CARRIER FAMILY PROTEIN"/>
    <property type="match status" value="1"/>
</dbReference>
<reference evidence="9 10" key="1">
    <citation type="submission" date="2016-10" db="EMBL/GenBank/DDBJ databases">
        <authorList>
            <person name="de Groot N.N."/>
        </authorList>
    </citation>
    <scope>NUCLEOTIDE SEQUENCE [LARGE SCALE GENOMIC DNA]</scope>
    <source>
        <strain evidence="10">P4B,CCM 7963,CECT 7998,DSM 25260,IBRC-M 10614,KCTC 13821</strain>
    </source>
</reference>